<dbReference type="Proteomes" id="UP000789524">
    <property type="component" value="Unassembled WGS sequence"/>
</dbReference>
<feature type="domain" description="C2H2-type" evidence="6">
    <location>
        <begin position="447"/>
        <end position="474"/>
    </location>
</feature>
<accession>A0A8J2R055</accession>
<evidence type="ECO:0000313" key="7">
    <source>
        <dbReference type="EMBL" id="CAG9574919.1"/>
    </source>
</evidence>
<evidence type="ECO:0000256" key="4">
    <source>
        <dbReference type="ARBA" id="ARBA00022833"/>
    </source>
</evidence>
<dbReference type="PANTHER" id="PTHR24379">
    <property type="entry name" value="KRAB AND ZINC FINGER DOMAIN-CONTAINING"/>
    <property type="match status" value="1"/>
</dbReference>
<dbReference type="InterPro" id="IPR036236">
    <property type="entry name" value="Znf_C2H2_sf"/>
</dbReference>
<dbReference type="Pfam" id="PF13912">
    <property type="entry name" value="zf-C2H2_6"/>
    <property type="match status" value="1"/>
</dbReference>
<dbReference type="InterPro" id="IPR013087">
    <property type="entry name" value="Znf_C2H2_type"/>
</dbReference>
<gene>
    <name evidence="7" type="ORF">DCHRY22_LOCUS11118</name>
</gene>
<dbReference type="GO" id="GO:0008270">
    <property type="term" value="F:zinc ion binding"/>
    <property type="evidence" value="ECO:0007669"/>
    <property type="project" value="UniProtKB-KW"/>
</dbReference>
<feature type="domain" description="C2H2-type" evidence="6">
    <location>
        <begin position="1"/>
        <end position="24"/>
    </location>
</feature>
<feature type="domain" description="C2H2-type" evidence="6">
    <location>
        <begin position="561"/>
        <end position="584"/>
    </location>
</feature>
<dbReference type="PROSITE" id="PS50157">
    <property type="entry name" value="ZINC_FINGER_C2H2_2"/>
    <property type="match status" value="8"/>
</dbReference>
<dbReference type="Pfam" id="PF00096">
    <property type="entry name" value="zf-C2H2"/>
    <property type="match status" value="4"/>
</dbReference>
<keyword evidence="8" id="KW-1185">Reference proteome</keyword>
<protein>
    <submittedName>
        <fullName evidence="7">(African queen) hypothetical protein</fullName>
    </submittedName>
</protein>
<feature type="domain" description="C2H2-type" evidence="6">
    <location>
        <begin position="533"/>
        <end position="560"/>
    </location>
</feature>
<dbReference type="FunFam" id="3.30.160.60:FF:000624">
    <property type="entry name" value="zinc finger protein 697"/>
    <property type="match status" value="1"/>
</dbReference>
<dbReference type="Gene3D" id="3.30.160.60">
    <property type="entry name" value="Classic Zinc Finger"/>
    <property type="match status" value="6"/>
</dbReference>
<keyword evidence="3 5" id="KW-0863">Zinc-finger</keyword>
<dbReference type="InterPro" id="IPR041661">
    <property type="entry name" value="ZN622/Rei1/Reh1_Znf-C2H2"/>
</dbReference>
<dbReference type="OrthoDB" id="3069995at2759"/>
<comment type="caution">
    <text evidence="7">The sequence shown here is derived from an EMBL/GenBank/DDBJ whole genome shotgun (WGS) entry which is preliminary data.</text>
</comment>
<feature type="domain" description="C2H2-type" evidence="6">
    <location>
        <begin position="505"/>
        <end position="532"/>
    </location>
</feature>
<name>A0A8J2R055_9NEOP</name>
<dbReference type="SMART" id="SM00355">
    <property type="entry name" value="ZnF_C2H2"/>
    <property type="match status" value="16"/>
</dbReference>
<evidence type="ECO:0000256" key="3">
    <source>
        <dbReference type="ARBA" id="ARBA00022771"/>
    </source>
</evidence>
<sequence>MCVYCGETFEDTDLFRSHMEQEHTSFHLDLTFRHLTKAEFVKVDISTIHCRICARAFESLEQVAAHLKLDHRIALHMESKIGVIPFELKGDKEWICSVCSKNVPSLLLLSKHTVSHFQNFVCDLCGKSYISATGLLKHVKSKHQDEYKVHCRRCRTTFSSLKEKICHQRTVKHCMPHVCMECPERFPTWETKQRHLVQVHDLRDDHEIDIDPNFEVEMQMYKLGPELWVCALCETRLQALQVHCLVSARNNAKVVLKYSTAYPFRIPSHSMVCVYCCEAYDDPKIYRQHMEQEHSSFNVNTAFAHSGHNCTEFLKVDCTELSCRICEQPFNTIDAVAEHLSKIHEKNLDLKNDVGMQMFKLGAERWVCAICNIKLPSLRELSRHTSCHYHRYTCETCGKSYINKENLQRHIQFVHSKYKICIKCKKTFPTCEERREHVLSSERCWPQSCSVCGKRFVSRNLKLDHLAKEHGHKPKSYTCPECGIVFDKWHPYRAHFILAHTNDNYSCSHCGLKFDRKKALEEHKVMHTKEKSFHCGDCGKSFARKKNLVQHSWIHSEYKRFECTSCNKSFNQRVSWKTHMKSYHPELVDF</sequence>
<evidence type="ECO:0000256" key="5">
    <source>
        <dbReference type="PROSITE-ProRule" id="PRU00042"/>
    </source>
</evidence>
<feature type="domain" description="C2H2-type" evidence="6">
    <location>
        <begin position="477"/>
        <end position="505"/>
    </location>
</feature>
<feature type="domain" description="C2H2-type" evidence="6">
    <location>
        <begin position="120"/>
        <end position="148"/>
    </location>
</feature>
<keyword evidence="1" id="KW-0479">Metal-binding</keyword>
<reference evidence="7" key="1">
    <citation type="submission" date="2021-09" db="EMBL/GenBank/DDBJ databases">
        <authorList>
            <person name="Martin H S."/>
        </authorList>
    </citation>
    <scope>NUCLEOTIDE SEQUENCE</scope>
</reference>
<evidence type="ECO:0000313" key="8">
    <source>
        <dbReference type="Proteomes" id="UP000789524"/>
    </source>
</evidence>
<feature type="domain" description="C2H2-type" evidence="6">
    <location>
        <begin position="392"/>
        <end position="420"/>
    </location>
</feature>
<dbReference type="PROSITE" id="PS00028">
    <property type="entry name" value="ZINC_FINGER_C2H2_1"/>
    <property type="match status" value="12"/>
</dbReference>
<evidence type="ECO:0000256" key="1">
    <source>
        <dbReference type="ARBA" id="ARBA00022723"/>
    </source>
</evidence>
<dbReference type="EMBL" id="CAKASE010000073">
    <property type="protein sequence ID" value="CAG9574919.1"/>
    <property type="molecule type" value="Genomic_DNA"/>
</dbReference>
<keyword evidence="4" id="KW-0862">Zinc</keyword>
<proteinExistence type="predicted"/>
<dbReference type="SUPFAM" id="SSF57667">
    <property type="entry name" value="beta-beta-alpha zinc fingers"/>
    <property type="match status" value="5"/>
</dbReference>
<dbReference type="Pfam" id="PF12756">
    <property type="entry name" value="zf-C2H2_2"/>
    <property type="match status" value="1"/>
</dbReference>
<dbReference type="PANTHER" id="PTHR24379:SF121">
    <property type="entry name" value="C2H2-TYPE DOMAIN-CONTAINING PROTEIN"/>
    <property type="match status" value="1"/>
</dbReference>
<keyword evidence="2" id="KW-0677">Repeat</keyword>
<dbReference type="AlphaFoldDB" id="A0A8J2R055"/>
<evidence type="ECO:0000259" key="6">
    <source>
        <dbReference type="PROSITE" id="PS50157"/>
    </source>
</evidence>
<evidence type="ECO:0000256" key="2">
    <source>
        <dbReference type="ARBA" id="ARBA00022737"/>
    </source>
</evidence>
<organism evidence="7 8">
    <name type="scientific">Danaus chrysippus</name>
    <name type="common">African queen</name>
    <dbReference type="NCBI Taxonomy" id="151541"/>
    <lineage>
        <taxon>Eukaryota</taxon>
        <taxon>Metazoa</taxon>
        <taxon>Ecdysozoa</taxon>
        <taxon>Arthropoda</taxon>
        <taxon>Hexapoda</taxon>
        <taxon>Insecta</taxon>
        <taxon>Pterygota</taxon>
        <taxon>Neoptera</taxon>
        <taxon>Endopterygota</taxon>
        <taxon>Lepidoptera</taxon>
        <taxon>Glossata</taxon>
        <taxon>Ditrysia</taxon>
        <taxon>Papilionoidea</taxon>
        <taxon>Nymphalidae</taxon>
        <taxon>Danainae</taxon>
        <taxon>Danaini</taxon>
        <taxon>Danaina</taxon>
        <taxon>Danaus</taxon>
        <taxon>Anosia</taxon>
    </lineage>
</organism>